<dbReference type="AlphaFoldDB" id="A0A0U3F610"/>
<dbReference type="PANTHER" id="PTHR21015">
    <property type="entry name" value="UDP-N-ACETYLGLUCOSAMINE--N-ACETYLMURAMYL-(PENTAPEPTIDE) PYROPHOSPHORYL-UNDECAPRENOL N-ACETYLGLUCOSAMINE TRANSFERASE 1"/>
    <property type="match status" value="1"/>
</dbReference>
<dbReference type="OMA" id="KPTIIVY"/>
<sequence>MIDNPLLIIASGGGHTGFARAIAEYLPFKPDFVIPENDRFSKDMLLDYARKLYYVKKGKDPGQGNIVLMRNFLKIIIESGKIPKYLATIATGSNHSLIPAMFQKIKGSALYVTESQDRIITRGKTVSVLSKFSRHVFLHWNEQKGLYDNGVVVGPIVEKPKYKSENKGYILVTTGSMGFKKLFDSLLNLRGNYKFVIQTGKVDPTPYIEKKPDWSFFSFDKDIERYIANAELVITHQGKTAMESVVMYGKPTIIVYNKDWKSATTKQDTILYSKILGATFLDDPSTWDSIKVLEDSIQNVRKPNQFEIGTPKLIDIILSELAEFLRE</sequence>
<proteinExistence type="inferred from homology"/>
<evidence type="ECO:0000313" key="6">
    <source>
        <dbReference type="Proteomes" id="UP000065473"/>
    </source>
</evidence>
<organism evidence="3 6">
    <name type="scientific">Sulfolobus acidocaldarius</name>
    <dbReference type="NCBI Taxonomy" id="2285"/>
    <lineage>
        <taxon>Archaea</taxon>
        <taxon>Thermoproteota</taxon>
        <taxon>Thermoprotei</taxon>
        <taxon>Sulfolobales</taxon>
        <taxon>Sulfolobaceae</taxon>
        <taxon>Sulfolobus</taxon>
    </lineage>
</organism>
<evidence type="ECO:0000313" key="3">
    <source>
        <dbReference type="EMBL" id="ALU28538.1"/>
    </source>
</evidence>
<evidence type="ECO:0000259" key="2">
    <source>
        <dbReference type="Pfam" id="PF04101"/>
    </source>
</evidence>
<dbReference type="Proteomes" id="UP000060043">
    <property type="component" value="Chromosome"/>
</dbReference>
<evidence type="ECO:0000313" key="5">
    <source>
        <dbReference type="Proteomes" id="UP000060043"/>
    </source>
</evidence>
<evidence type="ECO:0000256" key="1">
    <source>
        <dbReference type="ARBA" id="ARBA00006962"/>
    </source>
</evidence>
<dbReference type="PaxDb" id="1435377-SUSAZ_06030"/>
<dbReference type="GO" id="GO:0016758">
    <property type="term" value="F:hexosyltransferase activity"/>
    <property type="evidence" value="ECO:0007669"/>
    <property type="project" value="InterPro"/>
</dbReference>
<dbReference type="PANTHER" id="PTHR21015:SF22">
    <property type="entry name" value="GLYCOSYLTRANSFERASE"/>
    <property type="match status" value="1"/>
</dbReference>
<dbReference type="SUPFAM" id="SSF53756">
    <property type="entry name" value="UDP-Glycosyltransferase/glycogen phosphorylase"/>
    <property type="match status" value="1"/>
</dbReference>
<feature type="domain" description="Glycosyl transferase family 28 C-terminal" evidence="2">
    <location>
        <begin position="170"/>
        <end position="259"/>
    </location>
</feature>
<dbReference type="EMBL" id="CP013694">
    <property type="protein sequence ID" value="ALU28538.1"/>
    <property type="molecule type" value="Genomic_DNA"/>
</dbReference>
<comment type="similarity">
    <text evidence="1">Belongs to the glycosyltransferase 28 family.</text>
</comment>
<accession>A0A0U3F610</accession>
<protein>
    <submittedName>
        <fullName evidence="3">Polysaccharide biosynthesis protein</fullName>
    </submittedName>
</protein>
<dbReference type="SMR" id="A0A0U3F610"/>
<gene>
    <name evidence="3" type="ORF">ATY89_00185</name>
    <name evidence="4" type="ORF">ATZ20_03230</name>
</gene>
<reference evidence="5 6" key="1">
    <citation type="submission" date="2015-12" db="EMBL/GenBank/DDBJ databases">
        <title>A stable core within a dynamic pangenome in Sulfolobus acidocaldarius.</title>
        <authorList>
            <person name="Anderson R."/>
            <person name="Kouris A."/>
            <person name="Seward C."/>
            <person name="Campbell K."/>
            <person name="Whitaker R."/>
        </authorList>
    </citation>
    <scope>NUCLEOTIDE SEQUENCE [LARGE SCALE GENOMIC DNA]</scope>
    <source>
        <strain evidence="3 6">GG12-C01-09</strain>
        <strain evidence="4 5">NG05B_CO5_07</strain>
    </source>
</reference>
<dbReference type="RefSeq" id="WP_011278109.1">
    <property type="nucleotide sequence ID" value="NZ_BHWZ01000003.1"/>
</dbReference>
<dbReference type="GeneID" id="14551767"/>
<dbReference type="InterPro" id="IPR007235">
    <property type="entry name" value="Glyco_trans_28_C"/>
</dbReference>
<dbReference type="EMBL" id="CP013695">
    <property type="protein sequence ID" value="ALU31249.1"/>
    <property type="molecule type" value="Genomic_DNA"/>
</dbReference>
<dbReference type="Proteomes" id="UP000065473">
    <property type="component" value="Chromosome"/>
</dbReference>
<dbReference type="OrthoDB" id="17804at2157"/>
<evidence type="ECO:0000313" key="4">
    <source>
        <dbReference type="EMBL" id="ALU31249.1"/>
    </source>
</evidence>
<dbReference type="STRING" id="1435377.SUSAZ_06030"/>
<name>A0A0U3F610_9CREN</name>
<dbReference type="Gene3D" id="3.40.50.2000">
    <property type="entry name" value="Glycogen Phosphorylase B"/>
    <property type="match status" value="2"/>
</dbReference>
<dbReference type="Pfam" id="PF04101">
    <property type="entry name" value="Glyco_tran_28_C"/>
    <property type="match status" value="1"/>
</dbReference>